<protein>
    <submittedName>
        <fullName evidence="1">Uncharacterized protein</fullName>
    </submittedName>
</protein>
<reference evidence="1" key="1">
    <citation type="submission" date="2019-06" db="EMBL/GenBank/DDBJ databases">
        <title>Complete genome sequence of Methanobrevibacter arboriphilus strain SA.</title>
        <authorList>
            <person name="Asakawa S."/>
        </authorList>
    </citation>
    <scope>NUCLEOTIDE SEQUENCE</scope>
    <source>
        <strain evidence="1">SA</strain>
    </source>
</reference>
<evidence type="ECO:0000313" key="1">
    <source>
        <dbReference type="EMBL" id="BBL61599.1"/>
    </source>
</evidence>
<dbReference type="EMBL" id="AP019779">
    <property type="protein sequence ID" value="BBL61599.1"/>
    <property type="molecule type" value="Genomic_DNA"/>
</dbReference>
<proteinExistence type="predicted"/>
<keyword evidence="2" id="KW-1185">Reference proteome</keyword>
<gene>
    <name evidence="1" type="ORF">MarbSA_06390</name>
</gene>
<evidence type="ECO:0000313" key="2">
    <source>
        <dbReference type="Proteomes" id="UP000825015"/>
    </source>
</evidence>
<sequence>MSDSSDSGNGVNNQNNSNNSTNNTNETNSTNLINGDSNLGISLNDALLLIVVFLLGFGAIVFLFNIFKNKN</sequence>
<dbReference type="Proteomes" id="UP000825015">
    <property type="component" value="Chromosome"/>
</dbReference>
<name>A0ACA8R245_METAZ</name>
<organism evidence="1 2">
    <name type="scientific">Methanobrevibacter arboriphilus</name>
    <dbReference type="NCBI Taxonomy" id="39441"/>
    <lineage>
        <taxon>Archaea</taxon>
        <taxon>Methanobacteriati</taxon>
        <taxon>Methanobacteriota</taxon>
        <taxon>Methanomada group</taxon>
        <taxon>Methanobacteria</taxon>
        <taxon>Methanobacteriales</taxon>
        <taxon>Methanobacteriaceae</taxon>
        <taxon>Methanobrevibacter</taxon>
    </lineage>
</organism>
<accession>A0ACA8R245</accession>